<feature type="disulfide bond" evidence="16">
    <location>
        <begin position="335"/>
        <end position="353"/>
    </location>
</feature>
<dbReference type="Gene3D" id="4.10.400.10">
    <property type="entry name" value="Low-density Lipoprotein Receptor"/>
    <property type="match status" value="6"/>
</dbReference>
<dbReference type="InterPro" id="IPR023415">
    <property type="entry name" value="LDLR_class-A_CS"/>
</dbReference>
<gene>
    <name evidence="18" type="ORF">R5R35_004139</name>
</gene>
<evidence type="ECO:0000313" key="18">
    <source>
        <dbReference type="EMBL" id="KAK7794800.1"/>
    </source>
</evidence>
<keyword evidence="5" id="KW-0245">EGF-like domain</keyword>
<accession>A0AAN9Z4M3</accession>
<feature type="disulfide bond" evidence="16">
    <location>
        <begin position="203"/>
        <end position="215"/>
    </location>
</feature>
<organism evidence="18 19">
    <name type="scientific">Gryllus longicercus</name>
    <dbReference type="NCBI Taxonomy" id="2509291"/>
    <lineage>
        <taxon>Eukaryota</taxon>
        <taxon>Metazoa</taxon>
        <taxon>Ecdysozoa</taxon>
        <taxon>Arthropoda</taxon>
        <taxon>Hexapoda</taxon>
        <taxon>Insecta</taxon>
        <taxon>Pterygota</taxon>
        <taxon>Neoptera</taxon>
        <taxon>Polyneoptera</taxon>
        <taxon>Orthoptera</taxon>
        <taxon>Ensifera</taxon>
        <taxon>Gryllidea</taxon>
        <taxon>Grylloidea</taxon>
        <taxon>Gryllidae</taxon>
        <taxon>Gryllinae</taxon>
        <taxon>Gryllus</taxon>
    </lineage>
</organism>
<dbReference type="FunFam" id="4.10.400.10:FF:000030">
    <property type="entry name" value="Sortilin related receptor 1"/>
    <property type="match status" value="1"/>
</dbReference>
<evidence type="ECO:0000256" key="8">
    <source>
        <dbReference type="ARBA" id="ARBA00022729"/>
    </source>
</evidence>
<feature type="disulfide bond" evidence="16">
    <location>
        <begin position="371"/>
        <end position="383"/>
    </location>
</feature>
<keyword evidence="12" id="KW-0472">Membrane</keyword>
<dbReference type="GO" id="GO:0005576">
    <property type="term" value="C:extracellular region"/>
    <property type="evidence" value="ECO:0007669"/>
    <property type="project" value="UniProtKB-SubCell"/>
</dbReference>
<comment type="caution">
    <text evidence="18">The sequence shown here is derived from an EMBL/GenBank/DDBJ whole genome shotgun (WGS) entry which is preliminary data.</text>
</comment>
<feature type="disulfide bond" evidence="16">
    <location>
        <begin position="169"/>
        <end position="187"/>
    </location>
</feature>
<keyword evidence="4" id="KW-0964">Secreted</keyword>
<dbReference type="SUPFAM" id="SSF57424">
    <property type="entry name" value="LDL receptor-like module"/>
    <property type="match status" value="6"/>
</dbReference>
<evidence type="ECO:0000256" key="3">
    <source>
        <dbReference type="ARBA" id="ARBA00022475"/>
    </source>
</evidence>
<evidence type="ECO:0000256" key="9">
    <source>
        <dbReference type="ARBA" id="ARBA00022737"/>
    </source>
</evidence>
<dbReference type="PRINTS" id="PR00261">
    <property type="entry name" value="LDLRECEPTOR"/>
</dbReference>
<evidence type="ECO:0000256" key="1">
    <source>
        <dbReference type="ARBA" id="ARBA00004251"/>
    </source>
</evidence>
<dbReference type="InterPro" id="IPR036055">
    <property type="entry name" value="LDL_receptor-like_sf"/>
</dbReference>
<feature type="disulfide bond" evidence="16">
    <location>
        <begin position="328"/>
        <end position="340"/>
    </location>
</feature>
<proteinExistence type="predicted"/>
<dbReference type="FunFam" id="4.10.400.10:FF:000155">
    <property type="entry name" value="Low-density lipoprotein receptor"/>
    <property type="match status" value="1"/>
</dbReference>
<evidence type="ECO:0000256" key="2">
    <source>
        <dbReference type="ARBA" id="ARBA00004613"/>
    </source>
</evidence>
<evidence type="ECO:0000256" key="14">
    <source>
        <dbReference type="ARBA" id="ARBA00023170"/>
    </source>
</evidence>
<keyword evidence="15" id="KW-0325">Glycoprotein</keyword>
<dbReference type="CDD" id="cd00112">
    <property type="entry name" value="LDLa"/>
    <property type="match status" value="4"/>
</dbReference>
<feature type="disulfide bond" evidence="16">
    <location>
        <begin position="162"/>
        <end position="174"/>
    </location>
</feature>
<dbReference type="PROSITE" id="PS51120">
    <property type="entry name" value="LDLRB"/>
    <property type="match status" value="1"/>
</dbReference>
<evidence type="ECO:0000256" key="6">
    <source>
        <dbReference type="ARBA" id="ARBA00022583"/>
    </source>
</evidence>
<dbReference type="SMART" id="SM00192">
    <property type="entry name" value="LDLa"/>
    <property type="match status" value="6"/>
</dbReference>
<dbReference type="GO" id="GO:0042562">
    <property type="term" value="F:hormone binding"/>
    <property type="evidence" value="ECO:0007669"/>
    <property type="project" value="TreeGrafter"/>
</dbReference>
<dbReference type="PANTHER" id="PTHR22722">
    <property type="entry name" value="LOW-DENSITY LIPOPROTEIN RECEPTOR-RELATED PROTEIN 2-RELATED"/>
    <property type="match status" value="1"/>
</dbReference>
<keyword evidence="8" id="KW-0732">Signal</keyword>
<dbReference type="Proteomes" id="UP001378592">
    <property type="component" value="Unassembled WGS sequence"/>
</dbReference>
<dbReference type="Pfam" id="PF00057">
    <property type="entry name" value="Ldl_recept_a"/>
    <property type="match status" value="6"/>
</dbReference>
<keyword evidence="19" id="KW-1185">Reference proteome</keyword>
<dbReference type="FunFam" id="4.10.400.10:FF:000009">
    <property type="entry name" value="Low-density lipoprotein receptor-related protein 1"/>
    <property type="match status" value="1"/>
</dbReference>
<keyword evidence="14" id="KW-0675">Receptor</keyword>
<name>A0AAN9Z4M3_9ORTH</name>
<keyword evidence="6" id="KW-0254">Endocytosis</keyword>
<dbReference type="Pfam" id="PF00058">
    <property type="entry name" value="Ldl_recept_b"/>
    <property type="match status" value="1"/>
</dbReference>
<evidence type="ECO:0000256" key="13">
    <source>
        <dbReference type="ARBA" id="ARBA00023157"/>
    </source>
</evidence>
<dbReference type="PROSITE" id="PS01209">
    <property type="entry name" value="LDLRA_1"/>
    <property type="match status" value="2"/>
</dbReference>
<dbReference type="FunFam" id="4.10.400.10:FF:000062">
    <property type="entry name" value="Terribly reduced optic lobes, isoform AI"/>
    <property type="match status" value="1"/>
</dbReference>
<dbReference type="SMART" id="SM00135">
    <property type="entry name" value="LY"/>
    <property type="match status" value="2"/>
</dbReference>
<evidence type="ECO:0000256" key="17">
    <source>
        <dbReference type="PROSITE-ProRule" id="PRU00461"/>
    </source>
</evidence>
<keyword evidence="13 16" id="KW-1015">Disulfide bond</keyword>
<feature type="disulfide bond" evidence="16">
    <location>
        <begin position="210"/>
        <end position="228"/>
    </location>
</feature>
<dbReference type="GO" id="GO:0043235">
    <property type="term" value="C:receptor complex"/>
    <property type="evidence" value="ECO:0007669"/>
    <property type="project" value="TreeGrafter"/>
</dbReference>
<dbReference type="SUPFAM" id="SSF63825">
    <property type="entry name" value="YWTD domain"/>
    <property type="match status" value="1"/>
</dbReference>
<reference evidence="18 19" key="1">
    <citation type="submission" date="2024-03" db="EMBL/GenBank/DDBJ databases">
        <title>The genome assembly and annotation of the cricket Gryllus longicercus Weissman &amp; Gray.</title>
        <authorList>
            <person name="Szrajer S."/>
            <person name="Gray D."/>
            <person name="Ylla G."/>
        </authorList>
    </citation>
    <scope>NUCLEOTIDE SEQUENCE [LARGE SCALE GENOMIC DNA]</scope>
    <source>
        <strain evidence="18">DAG 2021-001</strain>
        <tissue evidence="18">Whole body minus gut</tissue>
    </source>
</reference>
<dbReference type="EMBL" id="JAZDUA010000318">
    <property type="protein sequence ID" value="KAK7794800.1"/>
    <property type="molecule type" value="Genomic_DNA"/>
</dbReference>
<dbReference type="FunFam" id="2.120.10.30:FF:000241">
    <property type="entry name" value="Low-density lipoprotein receptor-related protein 6"/>
    <property type="match status" value="1"/>
</dbReference>
<dbReference type="Gene3D" id="2.120.10.30">
    <property type="entry name" value="TolB, C-terminal domain"/>
    <property type="match status" value="1"/>
</dbReference>
<dbReference type="GO" id="GO:0016324">
    <property type="term" value="C:apical plasma membrane"/>
    <property type="evidence" value="ECO:0007669"/>
    <property type="project" value="TreeGrafter"/>
</dbReference>
<feature type="disulfide bond" evidence="16">
    <location>
        <begin position="249"/>
        <end position="267"/>
    </location>
</feature>
<keyword evidence="9" id="KW-0677">Repeat</keyword>
<dbReference type="AlphaFoldDB" id="A0AAN9Z4M3"/>
<comment type="subcellular location">
    <subcellularLocation>
        <location evidence="1">Cell membrane</location>
        <topology evidence="1">Single-pass type I membrane protein</topology>
    </subcellularLocation>
    <subcellularLocation>
        <location evidence="2">Secreted</location>
    </subcellularLocation>
</comment>
<evidence type="ECO:0000256" key="7">
    <source>
        <dbReference type="ARBA" id="ARBA00022692"/>
    </source>
</evidence>
<comment type="caution">
    <text evidence="16">Lacks conserved residue(s) required for the propagation of feature annotation.</text>
</comment>
<keyword evidence="7" id="KW-0812">Transmembrane</keyword>
<dbReference type="InterPro" id="IPR011042">
    <property type="entry name" value="6-blade_b-propeller_TolB-like"/>
</dbReference>
<evidence type="ECO:0000256" key="15">
    <source>
        <dbReference type="ARBA" id="ARBA00023180"/>
    </source>
</evidence>
<dbReference type="FunFam" id="4.10.400.10:FF:000005">
    <property type="entry name" value="low-density lipoprotein receptor-related protein 1B"/>
    <property type="match status" value="2"/>
</dbReference>
<dbReference type="InterPro" id="IPR002172">
    <property type="entry name" value="LDrepeatLR_classA_rpt"/>
</dbReference>
<evidence type="ECO:0000256" key="5">
    <source>
        <dbReference type="ARBA" id="ARBA00022536"/>
    </source>
</evidence>
<dbReference type="GO" id="GO:0006898">
    <property type="term" value="P:receptor-mediated endocytosis"/>
    <property type="evidence" value="ECO:0007669"/>
    <property type="project" value="TreeGrafter"/>
</dbReference>
<keyword evidence="10" id="KW-0106">Calcium</keyword>
<feature type="disulfide bond" evidence="16">
    <location>
        <begin position="222"/>
        <end position="237"/>
    </location>
</feature>
<evidence type="ECO:0000256" key="4">
    <source>
        <dbReference type="ARBA" id="ARBA00022525"/>
    </source>
</evidence>
<protein>
    <submittedName>
        <fullName evidence="18">Uncharacterized protein</fullName>
    </submittedName>
</protein>
<feature type="disulfide bond" evidence="16">
    <location>
        <begin position="378"/>
        <end position="396"/>
    </location>
</feature>
<feature type="disulfide bond" evidence="16">
    <location>
        <begin position="242"/>
        <end position="254"/>
    </location>
</feature>
<evidence type="ECO:0000256" key="11">
    <source>
        <dbReference type="ARBA" id="ARBA00022989"/>
    </source>
</evidence>
<evidence type="ECO:0000256" key="12">
    <source>
        <dbReference type="ARBA" id="ARBA00023136"/>
    </source>
</evidence>
<dbReference type="InterPro" id="IPR051221">
    <property type="entry name" value="LDLR-related"/>
</dbReference>
<dbReference type="InterPro" id="IPR000033">
    <property type="entry name" value="LDLR_classB_rpt"/>
</dbReference>
<feature type="repeat" description="LDL-receptor class B" evidence="17">
    <location>
        <begin position="27"/>
        <end position="68"/>
    </location>
</feature>
<evidence type="ECO:0000256" key="16">
    <source>
        <dbReference type="PROSITE-ProRule" id="PRU00124"/>
    </source>
</evidence>
<keyword evidence="3" id="KW-1003">Cell membrane</keyword>
<dbReference type="PANTHER" id="PTHR22722:SF14">
    <property type="entry name" value="MEGALIN, ISOFORM A"/>
    <property type="match status" value="1"/>
</dbReference>
<sequence>MAGSLKRAIIDKDLSQPSGLAIDYEDHLLYWTDAVREKIERSTLNGTNREVLIAATIYPFAITVHGNFMYWTDLQLRGVYRAEKHTGANMVEMVKRLEDSPRDIHVFSASRQACTVNACHINNGGCQQSCHPGPNKTAECKCDDKTKLVNENRMCVPKNITCDQSKFACRNGKCISRMWACDGDDDCGDNSDEDTNYCTYHSCSPNEFRCANGRCIFQSWKCDHENDCRDGSDELDCNYPDCLEGEFTCANHRCIPKSQVCNGVNDCKDNVTSDETHDRCPRNTTCPVHHLKCEKTNICVEPYWLCDGDNDCGDNSDEDALHCAQRSCPQNSFRCPNHRCNPATWYCDGDDDCGDGSDEPPEYCKSEGRTCFGDLFTCDNGNCIPRIYICDGDNDCLDNSDEDERHQCNDRKCDEETEFTCEENKRWS</sequence>
<dbReference type="PROSITE" id="PS50068">
    <property type="entry name" value="LDLRA_2"/>
    <property type="match status" value="6"/>
</dbReference>
<keyword evidence="11" id="KW-1133">Transmembrane helix</keyword>
<evidence type="ECO:0000313" key="19">
    <source>
        <dbReference type="Proteomes" id="UP001378592"/>
    </source>
</evidence>
<evidence type="ECO:0000256" key="10">
    <source>
        <dbReference type="ARBA" id="ARBA00022837"/>
    </source>
</evidence>